<evidence type="ECO:0000313" key="4">
    <source>
        <dbReference type="EMBL" id="VVN55653.1"/>
    </source>
</evidence>
<sequence length="172" mass="19382">MIRSATPSDAMAIAQVHIRSWQHAYRDLMPKEYLDSLDRTLHQRALYWANAIQAGDSTLLVAELDKQIIAWISVGASRDPDAAACNAGEVMALYVLEAHWQTGIGRALWQAGVQRLIEQGHSRLTLWVLVLNNRAIGFYRKAGWVEEIGTKRNLVRGGVTLEEVRYECPITR</sequence>
<evidence type="ECO:0000313" key="5">
    <source>
        <dbReference type="Proteomes" id="UP000326437"/>
    </source>
</evidence>
<dbReference type="PROSITE" id="PS51186">
    <property type="entry name" value="GNAT"/>
    <property type="match status" value="1"/>
</dbReference>
<reference evidence="4 5" key="1">
    <citation type="submission" date="2019-09" db="EMBL/GenBank/DDBJ databases">
        <authorList>
            <person name="Chandra G."/>
            <person name="Truman W A."/>
        </authorList>
    </citation>
    <scope>NUCLEOTIDE SEQUENCE [LARGE SCALE GENOMIC DNA]</scope>
    <source>
        <strain evidence="4">PS685</strain>
    </source>
</reference>
<name>A0A5E6YSD7_PSEFL</name>
<protein>
    <recommendedName>
        <fullName evidence="3">N-acetyltransferase domain-containing protein</fullName>
    </recommendedName>
</protein>
<keyword evidence="1" id="KW-0808">Transferase</keyword>
<organism evidence="4 5">
    <name type="scientific">Pseudomonas fluorescens</name>
    <dbReference type="NCBI Taxonomy" id="294"/>
    <lineage>
        <taxon>Bacteria</taxon>
        <taxon>Pseudomonadati</taxon>
        <taxon>Pseudomonadota</taxon>
        <taxon>Gammaproteobacteria</taxon>
        <taxon>Pseudomonadales</taxon>
        <taxon>Pseudomonadaceae</taxon>
        <taxon>Pseudomonas</taxon>
    </lineage>
</organism>
<keyword evidence="2" id="KW-0012">Acyltransferase</keyword>
<accession>A0A5E6YSD7</accession>
<dbReference type="EMBL" id="CABVHO010000015">
    <property type="protein sequence ID" value="VVN55653.1"/>
    <property type="molecule type" value="Genomic_DNA"/>
</dbReference>
<dbReference type="Gene3D" id="3.40.630.30">
    <property type="match status" value="1"/>
</dbReference>
<dbReference type="InterPro" id="IPR016181">
    <property type="entry name" value="Acyl_CoA_acyltransferase"/>
</dbReference>
<dbReference type="InterPro" id="IPR000182">
    <property type="entry name" value="GNAT_dom"/>
</dbReference>
<gene>
    <name evidence="4" type="ORF">PS685_01949</name>
</gene>
<evidence type="ECO:0000256" key="2">
    <source>
        <dbReference type="ARBA" id="ARBA00023315"/>
    </source>
</evidence>
<feature type="domain" description="N-acetyltransferase" evidence="3">
    <location>
        <begin position="1"/>
        <end position="171"/>
    </location>
</feature>
<dbReference type="OrthoDB" id="5292888at2"/>
<dbReference type="Pfam" id="PF00583">
    <property type="entry name" value="Acetyltransf_1"/>
    <property type="match status" value="1"/>
</dbReference>
<dbReference type="CDD" id="cd04301">
    <property type="entry name" value="NAT_SF"/>
    <property type="match status" value="1"/>
</dbReference>
<dbReference type="PANTHER" id="PTHR43877">
    <property type="entry name" value="AMINOALKYLPHOSPHONATE N-ACETYLTRANSFERASE-RELATED-RELATED"/>
    <property type="match status" value="1"/>
</dbReference>
<dbReference type="SUPFAM" id="SSF55729">
    <property type="entry name" value="Acyl-CoA N-acyltransferases (Nat)"/>
    <property type="match status" value="1"/>
</dbReference>
<dbReference type="Proteomes" id="UP000326437">
    <property type="component" value="Unassembled WGS sequence"/>
</dbReference>
<dbReference type="RefSeq" id="WP_150628687.1">
    <property type="nucleotide sequence ID" value="NZ_CABVHO010000015.1"/>
</dbReference>
<dbReference type="AlphaFoldDB" id="A0A5E6YSD7"/>
<dbReference type="InterPro" id="IPR050832">
    <property type="entry name" value="Bact_Acetyltransf"/>
</dbReference>
<dbReference type="GO" id="GO:0016747">
    <property type="term" value="F:acyltransferase activity, transferring groups other than amino-acyl groups"/>
    <property type="evidence" value="ECO:0007669"/>
    <property type="project" value="InterPro"/>
</dbReference>
<evidence type="ECO:0000256" key="1">
    <source>
        <dbReference type="ARBA" id="ARBA00022679"/>
    </source>
</evidence>
<evidence type="ECO:0000259" key="3">
    <source>
        <dbReference type="PROSITE" id="PS51186"/>
    </source>
</evidence>
<proteinExistence type="predicted"/>